<gene>
    <name evidence="1" type="ORF">Csa_1G571290</name>
</gene>
<dbReference type="InterPro" id="IPR010471">
    <property type="entry name" value="DUF1068"/>
</dbReference>
<evidence type="ECO:0000313" key="2">
    <source>
        <dbReference type="Proteomes" id="UP000029981"/>
    </source>
</evidence>
<protein>
    <submittedName>
        <fullName evidence="1">Uncharacterized protein</fullName>
    </submittedName>
</protein>
<dbReference type="Pfam" id="PF06364">
    <property type="entry name" value="DUF1068"/>
    <property type="match status" value="1"/>
</dbReference>
<dbReference type="PANTHER" id="PTHR32254:SF6">
    <property type="entry name" value="DUF1068 DOMAIN-CONTAINING PROTEIN"/>
    <property type="match status" value="1"/>
</dbReference>
<dbReference type="STRING" id="3659.A0A0A0M1L2"/>
<proteinExistence type="predicted"/>
<reference evidence="1 2" key="4">
    <citation type="journal article" date="2011" name="BMC Genomics">
        <title>RNA-Seq improves annotation of protein-coding genes in the cucumber genome.</title>
        <authorList>
            <person name="Li Z."/>
            <person name="Zhang Z."/>
            <person name="Yan P."/>
            <person name="Huang S."/>
            <person name="Fei Z."/>
            <person name="Lin K."/>
        </authorList>
    </citation>
    <scope>NUCLEOTIDE SEQUENCE [LARGE SCALE GENOMIC DNA]</scope>
    <source>
        <strain evidence="2">cv. 9930</strain>
    </source>
</reference>
<keyword evidence="2" id="KW-1185">Reference proteome</keyword>
<reference evidence="1 2" key="2">
    <citation type="journal article" date="2009" name="PLoS ONE">
        <title>An integrated genetic and cytogenetic map of the cucumber genome.</title>
        <authorList>
            <person name="Ren Y."/>
            <person name="Zhang Z."/>
            <person name="Liu J."/>
            <person name="Staub J.E."/>
            <person name="Han Y."/>
            <person name="Cheng Z."/>
            <person name="Li X."/>
            <person name="Lu J."/>
            <person name="Miao H."/>
            <person name="Kang H."/>
            <person name="Xie B."/>
            <person name="Gu X."/>
            <person name="Wang X."/>
            <person name="Du Y."/>
            <person name="Jin W."/>
            <person name="Huang S."/>
        </authorList>
    </citation>
    <scope>NUCLEOTIDE SEQUENCE [LARGE SCALE GENOMIC DNA]</scope>
    <source>
        <strain evidence="2">cv. 9930</strain>
    </source>
</reference>
<organism evidence="1 2">
    <name type="scientific">Cucumis sativus</name>
    <name type="common">Cucumber</name>
    <dbReference type="NCBI Taxonomy" id="3659"/>
    <lineage>
        <taxon>Eukaryota</taxon>
        <taxon>Viridiplantae</taxon>
        <taxon>Streptophyta</taxon>
        <taxon>Embryophyta</taxon>
        <taxon>Tracheophyta</taxon>
        <taxon>Spermatophyta</taxon>
        <taxon>Magnoliopsida</taxon>
        <taxon>eudicotyledons</taxon>
        <taxon>Gunneridae</taxon>
        <taxon>Pentapetalae</taxon>
        <taxon>rosids</taxon>
        <taxon>fabids</taxon>
        <taxon>Cucurbitales</taxon>
        <taxon>Cucurbitaceae</taxon>
        <taxon>Benincaseae</taxon>
        <taxon>Cucumis</taxon>
    </lineage>
</organism>
<dbReference type="Gramene" id="KGN66106">
    <property type="protein sequence ID" value="KGN66106"/>
    <property type="gene ID" value="Csa_1G571290"/>
</dbReference>
<reference evidence="1 2" key="3">
    <citation type="journal article" date="2010" name="BMC Genomics">
        <title>Transcriptome sequencing and comparative analysis of cucumber flowers with different sex types.</title>
        <authorList>
            <person name="Guo S."/>
            <person name="Zheng Y."/>
            <person name="Joung J.G."/>
            <person name="Liu S."/>
            <person name="Zhang Z."/>
            <person name="Crasta O.R."/>
            <person name="Sobral B.W."/>
            <person name="Xu Y."/>
            <person name="Huang S."/>
            <person name="Fei Z."/>
        </authorList>
    </citation>
    <scope>NUCLEOTIDE SEQUENCE [LARGE SCALE GENOMIC DNA]</scope>
    <source>
        <strain evidence="2">cv. 9930</strain>
    </source>
</reference>
<name>A0A0A0M1L2_CUCSA</name>
<sequence>MIKELRKDRATLIMEELDLLNIVNKENMKRYKSLIVNAKKPSSQYKKEAENCTNRVRTCEEARERAQEKLVEECKLTALWQKRAEMLAKP</sequence>
<dbReference type="AlphaFoldDB" id="A0A0A0M1L2"/>
<reference evidence="1 2" key="1">
    <citation type="journal article" date="2009" name="Nat. Genet.">
        <title>The genome of the cucumber, Cucumis sativus L.</title>
        <authorList>
            <person name="Huang S."/>
            <person name="Li R."/>
            <person name="Zhang Z."/>
            <person name="Li L."/>
            <person name="Gu X."/>
            <person name="Fan W."/>
            <person name="Lucas W.J."/>
            <person name="Wang X."/>
            <person name="Xie B."/>
            <person name="Ni P."/>
            <person name="Ren Y."/>
            <person name="Zhu H."/>
            <person name="Li J."/>
            <person name="Lin K."/>
            <person name="Jin W."/>
            <person name="Fei Z."/>
            <person name="Li G."/>
            <person name="Staub J."/>
            <person name="Kilian A."/>
            <person name="van der Vossen E.A."/>
            <person name="Wu Y."/>
            <person name="Guo J."/>
            <person name="He J."/>
            <person name="Jia Z."/>
            <person name="Ren Y."/>
            <person name="Tian G."/>
            <person name="Lu Y."/>
            <person name="Ruan J."/>
            <person name="Qian W."/>
            <person name="Wang M."/>
            <person name="Huang Q."/>
            <person name="Li B."/>
            <person name="Xuan Z."/>
            <person name="Cao J."/>
            <person name="Asan"/>
            <person name="Wu Z."/>
            <person name="Zhang J."/>
            <person name="Cai Q."/>
            <person name="Bai Y."/>
            <person name="Zhao B."/>
            <person name="Han Y."/>
            <person name="Li Y."/>
            <person name="Li X."/>
            <person name="Wang S."/>
            <person name="Shi Q."/>
            <person name="Liu S."/>
            <person name="Cho W.K."/>
            <person name="Kim J.Y."/>
            <person name="Xu Y."/>
            <person name="Heller-Uszynska K."/>
            <person name="Miao H."/>
            <person name="Cheng Z."/>
            <person name="Zhang S."/>
            <person name="Wu J."/>
            <person name="Yang Y."/>
            <person name="Kang H."/>
            <person name="Li M."/>
            <person name="Liang H."/>
            <person name="Ren X."/>
            <person name="Shi Z."/>
            <person name="Wen M."/>
            <person name="Jian M."/>
            <person name="Yang H."/>
            <person name="Zhang G."/>
            <person name="Yang Z."/>
            <person name="Chen R."/>
            <person name="Liu S."/>
            <person name="Li J."/>
            <person name="Ma L."/>
            <person name="Liu H."/>
            <person name="Zhou Y."/>
            <person name="Zhao J."/>
            <person name="Fang X."/>
            <person name="Li G."/>
            <person name="Fang L."/>
            <person name="Li Y."/>
            <person name="Liu D."/>
            <person name="Zheng H."/>
            <person name="Zhang Y."/>
            <person name="Qin N."/>
            <person name="Li Z."/>
            <person name="Yang G."/>
            <person name="Yang S."/>
            <person name="Bolund L."/>
            <person name="Kristiansen K."/>
            <person name="Zheng H."/>
            <person name="Li S."/>
            <person name="Zhang X."/>
            <person name="Yang H."/>
            <person name="Wang J."/>
            <person name="Sun R."/>
            <person name="Zhang B."/>
            <person name="Jiang S."/>
            <person name="Wang J."/>
            <person name="Du Y."/>
            <person name="Li S."/>
        </authorList>
    </citation>
    <scope>NUCLEOTIDE SEQUENCE [LARGE SCALE GENOMIC DNA]</scope>
    <source>
        <strain evidence="2">cv. 9930</strain>
    </source>
</reference>
<dbReference type="Proteomes" id="UP000029981">
    <property type="component" value="Chromosome 1"/>
</dbReference>
<accession>A0A0A0M1L2</accession>
<dbReference type="EMBL" id="CM002922">
    <property type="protein sequence ID" value="KGN66106.1"/>
    <property type="molecule type" value="Genomic_DNA"/>
</dbReference>
<evidence type="ECO:0000313" key="1">
    <source>
        <dbReference type="EMBL" id="KGN66106.1"/>
    </source>
</evidence>
<dbReference type="OMA" id="WERCARQ"/>
<dbReference type="PANTHER" id="PTHR32254">
    <property type="entry name" value="EXPRESSED PROTEIN"/>
    <property type="match status" value="1"/>
</dbReference>